<proteinExistence type="predicted"/>
<gene>
    <name evidence="2" type="ORF">K8W20_10575</name>
</gene>
<reference evidence="2" key="2">
    <citation type="submission" date="2021-09" db="EMBL/GenBank/DDBJ databases">
        <authorList>
            <person name="Gilroy R."/>
        </authorList>
    </citation>
    <scope>NUCLEOTIDE SEQUENCE</scope>
    <source>
        <strain evidence="2">ChiSjej2B20-17149</strain>
    </source>
</reference>
<dbReference type="PANTHER" id="PTHR32182">
    <property type="entry name" value="DNA REPLICATION AND REPAIR PROTEIN RECF"/>
    <property type="match status" value="1"/>
</dbReference>
<dbReference type="GO" id="GO:0006302">
    <property type="term" value="P:double-strand break repair"/>
    <property type="evidence" value="ECO:0007669"/>
    <property type="project" value="TreeGrafter"/>
</dbReference>
<reference evidence="2" key="1">
    <citation type="journal article" date="2021" name="PeerJ">
        <title>Extensive microbial diversity within the chicken gut microbiome revealed by metagenomics and culture.</title>
        <authorList>
            <person name="Gilroy R."/>
            <person name="Ravi A."/>
            <person name="Getino M."/>
            <person name="Pursley I."/>
            <person name="Horton D.L."/>
            <person name="Alikhan N.F."/>
            <person name="Baker D."/>
            <person name="Gharbi K."/>
            <person name="Hall N."/>
            <person name="Watson M."/>
            <person name="Adriaenssens E.M."/>
            <person name="Foster-Nyarko E."/>
            <person name="Jarju S."/>
            <person name="Secka A."/>
            <person name="Antonio M."/>
            <person name="Oren A."/>
            <person name="Chaudhuri R.R."/>
            <person name="La Ragione R."/>
            <person name="Hildebrand F."/>
            <person name="Pallen M.J."/>
        </authorList>
    </citation>
    <scope>NUCLEOTIDE SEQUENCE</scope>
    <source>
        <strain evidence="2">ChiSjej2B20-17149</strain>
    </source>
</reference>
<dbReference type="SUPFAM" id="SSF52540">
    <property type="entry name" value="P-loop containing nucleoside triphosphate hydrolases"/>
    <property type="match status" value="1"/>
</dbReference>
<evidence type="ECO:0000313" key="2">
    <source>
        <dbReference type="EMBL" id="HJH19143.1"/>
    </source>
</evidence>
<dbReference type="EMBL" id="DYTS01000187">
    <property type="protein sequence ID" value="HJH19143.1"/>
    <property type="molecule type" value="Genomic_DNA"/>
</dbReference>
<dbReference type="Gene3D" id="3.40.50.300">
    <property type="entry name" value="P-loop containing nucleotide triphosphate hydrolases"/>
    <property type="match status" value="2"/>
</dbReference>
<protein>
    <submittedName>
        <fullName evidence="2">AAA family ATPase</fullName>
    </submittedName>
</protein>
<organism evidence="2 3">
    <name type="scientific">Pseudomonas lactis</name>
    <dbReference type="NCBI Taxonomy" id="1615674"/>
    <lineage>
        <taxon>Bacteria</taxon>
        <taxon>Pseudomonadati</taxon>
        <taxon>Pseudomonadota</taxon>
        <taxon>Gammaproteobacteria</taxon>
        <taxon>Pseudomonadales</taxon>
        <taxon>Pseudomonadaceae</taxon>
        <taxon>Pseudomonas</taxon>
    </lineage>
</organism>
<comment type="caution">
    <text evidence="2">The sequence shown here is derived from an EMBL/GenBank/DDBJ whole genome shotgun (WGS) entry which is preliminary data.</text>
</comment>
<dbReference type="AlphaFoldDB" id="A0A921NH65"/>
<evidence type="ECO:0000313" key="3">
    <source>
        <dbReference type="Proteomes" id="UP000752172"/>
    </source>
</evidence>
<name>A0A921NH65_9PSED</name>
<evidence type="ECO:0000259" key="1">
    <source>
        <dbReference type="Pfam" id="PF13166"/>
    </source>
</evidence>
<dbReference type="PANTHER" id="PTHR32182:SF22">
    <property type="entry name" value="ATP-DEPENDENT ENDONUCLEASE, OLD FAMILY-RELATED"/>
    <property type="match status" value="1"/>
</dbReference>
<dbReference type="InterPro" id="IPR027417">
    <property type="entry name" value="P-loop_NTPase"/>
</dbReference>
<dbReference type="Pfam" id="PF13166">
    <property type="entry name" value="AAA_13"/>
    <property type="match status" value="1"/>
</dbReference>
<dbReference type="InterPro" id="IPR026866">
    <property type="entry name" value="CR006_AAA"/>
</dbReference>
<feature type="domain" description="Protein CR006 P-loop" evidence="1">
    <location>
        <begin position="19"/>
        <end position="660"/>
    </location>
</feature>
<dbReference type="GO" id="GO:0000731">
    <property type="term" value="P:DNA synthesis involved in DNA repair"/>
    <property type="evidence" value="ECO:0007669"/>
    <property type="project" value="TreeGrafter"/>
</dbReference>
<dbReference type="Proteomes" id="UP000752172">
    <property type="component" value="Unassembled WGS sequence"/>
</dbReference>
<accession>A0A921NH65</accession>
<dbReference type="RefSeq" id="WP_181127628.1">
    <property type="nucleotide sequence ID" value="NZ_DYTS01000187.1"/>
</dbReference>
<sequence length="783" mass="88857">MLKRVSKIQNVGRFRNCTPGRIEFNKIAIIFGLNTYGKSTLSDIFSSLKARRSESIKKRLSIPLDQADQEVALSFQEEGQKEVTVLYKNGNWQTELPASLRMHVFDDGFYHQNLFAAREFTRQTKEQFSSFVLGAEGVEKAHLIAEKNKAKAEALRTRNKLGKDAFGDVSDVSKFIALEVDDDKEQLESSRDQLRDEWSAISRQKKQMEQILGREMLKPLRYDNTLVASFDALNSALVKTHEGIHEEAKKAVSNHIEKCFKEERGAEAWIREGLGRAKGNDCLFCGQAFGSSANDLMDFYRLSFDAGFKQHQESVSRALDSSGEKIARFELSGVRLLLEQNAKVILLYPELAEQPLFQQYSKTVAQEEEALSAIVERWVEDYAETFSVVSRLVEQKKAAPQLAFEMVDFGAWKEILESLDSAVEKYNSSVRLVHEIVRQFKEGLSHELLSEKLAKLKASGDDINLKIKRLERVVQCEEWLLLDKQNNDLADEIPKLLEQLRKEQSEFIDSFFDRVNRCFVDFGSKDFKLVKGIDDRGNTPIYFLKVLFKDNVIAESNIDRVFSESDRRALALSVFWASLIGQTEAELAGSIVVFDDPVTSFDSNRVGAVHRGIINLAAEVRQVIILSHYEQGVADLLVKHKKNKPLSFCMIDNVGSVSSICMGDMDDFIKSDHQKKRDEIFGFIEAVTPGCASGDLRVFLEYEIDHRFAKQMAQYKLGALALGERIDGLFDNGCISSGVKEELHAWREDLNPAHHLWTGNNIEDQRETAGRFMTFVYHGLKGL</sequence>